<keyword evidence="8" id="KW-1185">Reference proteome</keyword>
<dbReference type="AlphaFoldDB" id="A0A7I8WU20"/>
<comment type="subcellular location">
    <subcellularLocation>
        <location evidence="1 6">Nucleus</location>
    </subcellularLocation>
</comment>
<sequence length="245" mass="27754">MTMKSQILHYPRMTKILMSRREWKRLAIRQTDYNIFFSTSNLMGVAWVLKSNESAKTVEGALERAGATKLGAFKVDCTAYRPTLDVAGQIKNFYVLHHSAYPDSSSIFGELSTDVTNVSPRATSDLGFDLILQKFSNGLLSDNALSFELNGFEYALRDFRIRFGVALMGRSSSKGVIVEFEFAACNIVKECIGLLSELVNSFFPEQSKAMPLPLIRQKKELENYYSSDSLEQYLRIFQEMRSLSN</sequence>
<dbReference type="PANTHER" id="PTHR12465">
    <property type="entry name" value="UBIQUITIN SPECIFIC PROTEASE HOMOLOG 49"/>
    <property type="match status" value="1"/>
</dbReference>
<reference evidence="7" key="1">
    <citation type="submission" date="2020-09" db="EMBL/GenBank/DDBJ databases">
        <authorList>
            <person name="Kikuchi T."/>
        </authorList>
    </citation>
    <scope>NUCLEOTIDE SEQUENCE</scope>
    <source>
        <strain evidence="7">Ka4C1</strain>
    </source>
</reference>
<dbReference type="GO" id="GO:0003713">
    <property type="term" value="F:transcription coactivator activity"/>
    <property type="evidence" value="ECO:0007669"/>
    <property type="project" value="TreeGrafter"/>
</dbReference>
<keyword evidence="6" id="KW-0010">Activator</keyword>
<evidence type="ECO:0000256" key="1">
    <source>
        <dbReference type="ARBA" id="ARBA00004123"/>
    </source>
</evidence>
<dbReference type="SMR" id="A0A7I8WU20"/>
<dbReference type="OrthoDB" id="1854899at2759"/>
<dbReference type="InterPro" id="IPR013921">
    <property type="entry name" value="Mediator_Med20"/>
</dbReference>
<dbReference type="EMBL" id="CAJFCV020000004">
    <property type="protein sequence ID" value="CAG9116417.1"/>
    <property type="molecule type" value="Genomic_DNA"/>
</dbReference>
<evidence type="ECO:0000256" key="5">
    <source>
        <dbReference type="ARBA" id="ARBA00031954"/>
    </source>
</evidence>
<dbReference type="GO" id="GO:0016592">
    <property type="term" value="C:mediator complex"/>
    <property type="evidence" value="ECO:0007669"/>
    <property type="project" value="InterPro"/>
</dbReference>
<evidence type="ECO:0000313" key="7">
    <source>
        <dbReference type="EMBL" id="CAD5226870.1"/>
    </source>
</evidence>
<evidence type="ECO:0000313" key="8">
    <source>
        <dbReference type="Proteomes" id="UP000659654"/>
    </source>
</evidence>
<dbReference type="Proteomes" id="UP000659654">
    <property type="component" value="Unassembled WGS sequence"/>
</dbReference>
<evidence type="ECO:0000256" key="4">
    <source>
        <dbReference type="ARBA" id="ARBA00023242"/>
    </source>
</evidence>
<keyword evidence="6" id="KW-0804">Transcription</keyword>
<evidence type="ECO:0000256" key="3">
    <source>
        <dbReference type="ARBA" id="ARBA00019690"/>
    </source>
</evidence>
<evidence type="ECO:0000256" key="2">
    <source>
        <dbReference type="ARBA" id="ARBA00010743"/>
    </source>
</evidence>
<gene>
    <name evidence="6" type="primary">MED20</name>
    <name evidence="7" type="ORF">BXYJ_LOCUS9415</name>
</gene>
<keyword evidence="4 6" id="KW-0539">Nucleus</keyword>
<dbReference type="EMBL" id="CAJFDI010000004">
    <property type="protein sequence ID" value="CAD5226870.1"/>
    <property type="molecule type" value="Genomic_DNA"/>
</dbReference>
<dbReference type="GO" id="GO:0006357">
    <property type="term" value="P:regulation of transcription by RNA polymerase II"/>
    <property type="evidence" value="ECO:0007669"/>
    <property type="project" value="InterPro"/>
</dbReference>
<comment type="function">
    <text evidence="6">Component of the Mediator complex, a coactivator involved in the regulated transcription of nearly all RNA polymerase II-dependent genes. Mediator functions as a bridge to convey information from gene-specific regulatory proteins to the basal RNA polymerase II transcription machinery. Mediator is recruited to promoters by direct interactions with regulatory proteins and serves as a scaffold for the assembly of a functional preinitiation complex with RNA polymerase II and the general transcription factors.</text>
</comment>
<dbReference type="Proteomes" id="UP000582659">
    <property type="component" value="Unassembled WGS sequence"/>
</dbReference>
<dbReference type="PANTHER" id="PTHR12465:SF0">
    <property type="entry name" value="MEDIATOR OF RNA POLYMERASE II TRANSCRIPTION SUBUNIT 20"/>
    <property type="match status" value="1"/>
</dbReference>
<keyword evidence="6" id="KW-0805">Transcription regulation</keyword>
<comment type="subunit">
    <text evidence="6">Component of the Mediator complex.</text>
</comment>
<dbReference type="Pfam" id="PF08612">
    <property type="entry name" value="Med20"/>
    <property type="match status" value="1"/>
</dbReference>
<organism evidence="7 8">
    <name type="scientific">Bursaphelenchus xylophilus</name>
    <name type="common">Pinewood nematode worm</name>
    <name type="synonym">Aphelenchoides xylophilus</name>
    <dbReference type="NCBI Taxonomy" id="6326"/>
    <lineage>
        <taxon>Eukaryota</taxon>
        <taxon>Metazoa</taxon>
        <taxon>Ecdysozoa</taxon>
        <taxon>Nematoda</taxon>
        <taxon>Chromadorea</taxon>
        <taxon>Rhabditida</taxon>
        <taxon>Tylenchina</taxon>
        <taxon>Tylenchomorpha</taxon>
        <taxon>Aphelenchoidea</taxon>
        <taxon>Aphelenchoididae</taxon>
        <taxon>Bursaphelenchus</taxon>
    </lineage>
</organism>
<accession>A0A7I8WU20</accession>
<comment type="similarity">
    <text evidence="2 6">Belongs to the Mediator complex subunit 20 family.</text>
</comment>
<protein>
    <recommendedName>
        <fullName evidence="3 6">Mediator of RNA polymerase II transcription subunit 20</fullName>
    </recommendedName>
    <alternativeName>
        <fullName evidence="5 6">Mediator complex subunit 20</fullName>
    </alternativeName>
</protein>
<evidence type="ECO:0000256" key="6">
    <source>
        <dbReference type="RuleBase" id="RU364152"/>
    </source>
</evidence>
<comment type="caution">
    <text evidence="7">The sequence shown here is derived from an EMBL/GenBank/DDBJ whole genome shotgun (WGS) entry which is preliminary data.</text>
</comment>
<name>A0A7I8WU20_BURXY</name>
<proteinExistence type="inferred from homology"/>